<keyword evidence="1" id="KW-1133">Transmembrane helix</keyword>
<gene>
    <name evidence="3" type="ORF">M2325_001293</name>
</gene>
<dbReference type="RefSeq" id="WP_259052222.1">
    <property type="nucleotide sequence ID" value="NZ_JANUCQ010000003.1"/>
</dbReference>
<reference evidence="3" key="1">
    <citation type="submission" date="2022-08" db="EMBL/GenBank/DDBJ databases">
        <title>Genomic Encyclopedia of Type Strains, Phase V (KMG-V): Genome sequencing to study the core and pangenomes of soil and plant-associated prokaryotes.</title>
        <authorList>
            <person name="Whitman W."/>
        </authorList>
    </citation>
    <scope>NUCLEOTIDE SEQUENCE</scope>
    <source>
        <strain evidence="3">PS</strain>
    </source>
</reference>
<evidence type="ECO:0000313" key="4">
    <source>
        <dbReference type="Proteomes" id="UP001140258"/>
    </source>
</evidence>
<feature type="domain" description="PEGA" evidence="2">
    <location>
        <begin position="209"/>
        <end position="274"/>
    </location>
</feature>
<evidence type="ECO:0000256" key="1">
    <source>
        <dbReference type="SAM" id="Phobius"/>
    </source>
</evidence>
<keyword evidence="4" id="KW-1185">Reference proteome</keyword>
<dbReference type="InterPro" id="IPR013229">
    <property type="entry name" value="PEGA"/>
</dbReference>
<evidence type="ECO:0000259" key="2">
    <source>
        <dbReference type="Pfam" id="PF08308"/>
    </source>
</evidence>
<proteinExistence type="predicted"/>
<organism evidence="3 4">
    <name type="scientific">Methanococcus voltae PS</name>
    <dbReference type="NCBI Taxonomy" id="523842"/>
    <lineage>
        <taxon>Archaea</taxon>
        <taxon>Methanobacteriati</taxon>
        <taxon>Methanobacteriota</taxon>
        <taxon>Methanomada group</taxon>
        <taxon>Methanococci</taxon>
        <taxon>Methanococcales</taxon>
        <taxon>Methanococcaceae</taxon>
        <taxon>Methanococcus</taxon>
    </lineage>
</organism>
<evidence type="ECO:0000313" key="3">
    <source>
        <dbReference type="EMBL" id="MCS3922597.1"/>
    </source>
</evidence>
<comment type="caution">
    <text evidence="3">The sequence shown here is derived from an EMBL/GenBank/DDBJ whole genome shotgun (WGS) entry which is preliminary data.</text>
</comment>
<keyword evidence="1" id="KW-0812">Transmembrane</keyword>
<dbReference type="Proteomes" id="UP001140258">
    <property type="component" value="Unassembled WGS sequence"/>
</dbReference>
<accession>A0ABT2EXA7</accession>
<sequence>MKRIFLFLLILLSVASVSATTDYYAIFPDSYTTYTISQYFNTTWQGYTPQVESIDGNKAYFQSEKDLVRAILPISYSSNTLAMELTCYSEGVLFNPSIYKLYSQPTKYYNFTCSSPSTTYLFGSSYGKYLYSGSNVYLNGIKCWGRNKEPGGTAYGYYTGMVPLAGMVAIIADYSAVCPPSSTVFVVSKSDMYIHDANYKLREPAPIQTIQIYTEPGARVWVESFDKGLVDNSGYLTTDTHEGEIPIKLEKEGFWTYEDTITVSNTSKEFHINLNAKNGIFKVSKQFQENIYPNSISRVQLNLEPVLSAYSTRLRISGAEVTKVTYKNQILPKTTDGSYILGDISDLQSLSIEYKTPSSWGQRTFTAQITALDLEGTPYTNLETINYEVLELPFLLEIPDWKLGTNTLTVTEQKGESYSILVALYTNNTEVWSSSEALQEYCEKSFEVPITEPGNYVLELTAKAGTVKSYYSIEIIDPVILKTKNITAAKNTVANVQFTISNPSNTVKNYKAILSSNILNGTVNKTFSIAPFSKDKAVSVPFTVPEPTEGIDNYNMLLTVYDQNNNAIFSDNVVLTIKNSFLPIGGLTSNNTYLLIIAIIIIIVAAVTIYLKWGKK</sequence>
<dbReference type="EMBL" id="JANUCQ010000003">
    <property type="protein sequence ID" value="MCS3922597.1"/>
    <property type="molecule type" value="Genomic_DNA"/>
</dbReference>
<protein>
    <recommendedName>
        <fullName evidence="2">PEGA domain-containing protein</fullName>
    </recommendedName>
</protein>
<dbReference type="Pfam" id="PF08308">
    <property type="entry name" value="PEGA"/>
    <property type="match status" value="1"/>
</dbReference>
<keyword evidence="1" id="KW-0472">Membrane</keyword>
<feature type="transmembrane region" description="Helical" evidence="1">
    <location>
        <begin position="593"/>
        <end position="611"/>
    </location>
</feature>
<name>A0ABT2EXA7_METVO</name>